<keyword evidence="2" id="KW-1185">Reference proteome</keyword>
<gene>
    <name evidence="1" type="ORF">M23134_00760</name>
</gene>
<accession>A1ZS71</accession>
<comment type="caution">
    <text evidence="1">The sequence shown here is derived from an EMBL/GenBank/DDBJ whole genome shotgun (WGS) entry which is preliminary data.</text>
</comment>
<proteinExistence type="predicted"/>
<sequence length="106" mass="12278">MILGNWKSSQPIDSTDKNLSYFIIRFKNQNFHTSTRPMQTIGNSGIWSIKDGQVILRYNGHLGGKYTDSLSIIRLDQHTLTFSKYNKTRQTIDTFKLVKENLKNLP</sequence>
<organism evidence="1 2">
    <name type="scientific">Microscilla marina ATCC 23134</name>
    <dbReference type="NCBI Taxonomy" id="313606"/>
    <lineage>
        <taxon>Bacteria</taxon>
        <taxon>Pseudomonadati</taxon>
        <taxon>Bacteroidota</taxon>
        <taxon>Cytophagia</taxon>
        <taxon>Cytophagales</taxon>
        <taxon>Microscillaceae</taxon>
        <taxon>Microscilla</taxon>
    </lineage>
</organism>
<reference evidence="1 2" key="1">
    <citation type="submission" date="2007-01" db="EMBL/GenBank/DDBJ databases">
        <authorList>
            <person name="Haygood M."/>
            <person name="Podell S."/>
            <person name="Anderson C."/>
            <person name="Hopkinson B."/>
            <person name="Roe K."/>
            <person name="Barbeau K."/>
            <person name="Gaasterland T."/>
            <person name="Ferriera S."/>
            <person name="Johnson J."/>
            <person name="Kravitz S."/>
            <person name="Beeson K."/>
            <person name="Sutton G."/>
            <person name="Rogers Y.-H."/>
            <person name="Friedman R."/>
            <person name="Frazier M."/>
            <person name="Venter J.C."/>
        </authorList>
    </citation>
    <scope>NUCLEOTIDE SEQUENCE [LARGE SCALE GENOMIC DNA]</scope>
    <source>
        <strain evidence="1 2">ATCC 23134</strain>
    </source>
</reference>
<evidence type="ECO:0000313" key="1">
    <source>
        <dbReference type="EMBL" id="EAY26794.1"/>
    </source>
</evidence>
<protein>
    <recommendedName>
        <fullName evidence="3">Lipocalin-like domain-containing protein</fullName>
    </recommendedName>
</protein>
<evidence type="ECO:0000313" key="2">
    <source>
        <dbReference type="Proteomes" id="UP000004095"/>
    </source>
</evidence>
<evidence type="ECO:0008006" key="3">
    <source>
        <dbReference type="Google" id="ProtNLM"/>
    </source>
</evidence>
<dbReference type="EMBL" id="AAWS01000030">
    <property type="protein sequence ID" value="EAY26794.1"/>
    <property type="molecule type" value="Genomic_DNA"/>
</dbReference>
<dbReference type="AlphaFoldDB" id="A1ZS71"/>
<dbReference type="Proteomes" id="UP000004095">
    <property type="component" value="Unassembled WGS sequence"/>
</dbReference>
<name>A1ZS71_MICM2</name>